<sequence length="159" mass="18260">MNQNNGINNNITAAQVGDREIVISRVFDASRELVFDAWTKEEHLVKWWGPQGFTSTFQTFDLKPGGTWEFVMHSPDGVDFPNIHIFIELVKPERIVFKHDAFPHFLATACFEEVDGKTKVTYRTVFEETDETFEKVKAYAVPGAEQTMDRLAEHLKSFS</sequence>
<dbReference type="InterPro" id="IPR013538">
    <property type="entry name" value="ASHA1/2-like_C"/>
</dbReference>
<name>A0A919YSA3_9BACL</name>
<feature type="domain" description="Activator of Hsp90 ATPase homologue 1/2-like C-terminal" evidence="2">
    <location>
        <begin position="28"/>
        <end position="155"/>
    </location>
</feature>
<evidence type="ECO:0000313" key="4">
    <source>
        <dbReference type="Proteomes" id="UP000683139"/>
    </source>
</evidence>
<dbReference type="AlphaFoldDB" id="A0A919YSA3"/>
<dbReference type="Gene3D" id="3.30.530.20">
    <property type="match status" value="1"/>
</dbReference>
<dbReference type="Pfam" id="PF08327">
    <property type="entry name" value="AHSA1"/>
    <property type="match status" value="1"/>
</dbReference>
<gene>
    <name evidence="3" type="ORF">J40TS1_39390</name>
</gene>
<dbReference type="InterPro" id="IPR023393">
    <property type="entry name" value="START-like_dom_sf"/>
</dbReference>
<reference evidence="3" key="1">
    <citation type="submission" date="2021-03" db="EMBL/GenBank/DDBJ databases">
        <title>Antimicrobial resistance genes in bacteria isolated from Japanese honey, and their potential for conferring macrolide and lincosamide resistance in the American foulbrood pathogen Paenibacillus larvae.</title>
        <authorList>
            <person name="Okamoto M."/>
            <person name="Kumagai M."/>
            <person name="Kanamori H."/>
            <person name="Takamatsu D."/>
        </authorList>
    </citation>
    <scope>NUCLEOTIDE SEQUENCE</scope>
    <source>
        <strain evidence="3">J40TS1</strain>
    </source>
</reference>
<organism evidence="3 4">
    <name type="scientific">Paenibacillus montaniterrae</name>
    <dbReference type="NCBI Taxonomy" id="429341"/>
    <lineage>
        <taxon>Bacteria</taxon>
        <taxon>Bacillati</taxon>
        <taxon>Bacillota</taxon>
        <taxon>Bacilli</taxon>
        <taxon>Bacillales</taxon>
        <taxon>Paenibacillaceae</taxon>
        <taxon>Paenibacillus</taxon>
    </lineage>
</organism>
<dbReference type="Proteomes" id="UP000683139">
    <property type="component" value="Unassembled WGS sequence"/>
</dbReference>
<evidence type="ECO:0000313" key="3">
    <source>
        <dbReference type="EMBL" id="GIP18297.1"/>
    </source>
</evidence>
<comment type="similarity">
    <text evidence="1">Belongs to the AHA1 family.</text>
</comment>
<proteinExistence type="inferred from homology"/>
<dbReference type="RefSeq" id="WP_213518555.1">
    <property type="nucleotide sequence ID" value="NZ_BOSE01000008.1"/>
</dbReference>
<dbReference type="EMBL" id="BOSE01000008">
    <property type="protein sequence ID" value="GIP18297.1"/>
    <property type="molecule type" value="Genomic_DNA"/>
</dbReference>
<dbReference type="CDD" id="cd08894">
    <property type="entry name" value="SRPBCC_CalC_Aha1-like_1"/>
    <property type="match status" value="1"/>
</dbReference>
<evidence type="ECO:0000259" key="2">
    <source>
        <dbReference type="Pfam" id="PF08327"/>
    </source>
</evidence>
<evidence type="ECO:0000256" key="1">
    <source>
        <dbReference type="ARBA" id="ARBA00006817"/>
    </source>
</evidence>
<comment type="caution">
    <text evidence="3">The sequence shown here is derived from an EMBL/GenBank/DDBJ whole genome shotgun (WGS) entry which is preliminary data.</text>
</comment>
<dbReference type="SUPFAM" id="SSF55961">
    <property type="entry name" value="Bet v1-like"/>
    <property type="match status" value="1"/>
</dbReference>
<keyword evidence="4" id="KW-1185">Reference proteome</keyword>
<accession>A0A919YSA3</accession>
<protein>
    <submittedName>
        <fullName evidence="3">Activator of HSP90 ATPase</fullName>
    </submittedName>
</protein>